<comment type="cofactor">
    <cofactor evidence="1">
        <name>FAD</name>
        <dbReference type="ChEBI" id="CHEBI:57692"/>
    </cofactor>
</comment>
<accession>B7QB84</accession>
<dbReference type="GO" id="GO:0003884">
    <property type="term" value="F:D-amino-acid oxidase activity"/>
    <property type="evidence" value="ECO:0000318"/>
    <property type="project" value="GO_Central"/>
</dbReference>
<sequence>KMPIKIAVVGAGVVGMATAVRILESVENAQVTVIAESFTPHTTGDVSVGLLEPFLLYCFFPNYRDWCVDSFNFYHGLINAETSGQLGLALVPVYELFEKFKAKPLYAEPFLDYRDMTPEELAAYPGDYKYGAYFISISIVCRKFLPYMMQRFTRRGGTFIHEKVESLDQFAGQYDVVMNCSGIGARTLVPDPKCVPVQGQTVRVAAPWVKNCLVVGDYEFLPTVDYVVLRGVPIFDETSTIPTEETARLIYENATKFIPSLKEARILENHVGIRPYRKPLRVEIENRKIK</sequence>
<reference evidence="8 10" key="1">
    <citation type="submission" date="2008-03" db="EMBL/GenBank/DDBJ databases">
        <title>Annotation of Ixodes scapularis.</title>
        <authorList>
            <consortium name="Ixodes scapularis Genome Project Consortium"/>
            <person name="Caler E."/>
            <person name="Hannick L.I."/>
            <person name="Bidwell S."/>
            <person name="Joardar V."/>
            <person name="Thiagarajan M."/>
            <person name="Amedeo P."/>
            <person name="Galinsky K.J."/>
            <person name="Schobel S."/>
            <person name="Inman J."/>
            <person name="Hostetler J."/>
            <person name="Miller J."/>
            <person name="Hammond M."/>
            <person name="Megy K."/>
            <person name="Lawson D."/>
            <person name="Kodira C."/>
            <person name="Sutton G."/>
            <person name="Meyer J."/>
            <person name="Hill C.A."/>
            <person name="Birren B."/>
            <person name="Nene V."/>
            <person name="Collins F."/>
            <person name="Alarcon-Chaidez F."/>
            <person name="Wikel S."/>
            <person name="Strausberg R."/>
        </authorList>
    </citation>
    <scope>NUCLEOTIDE SEQUENCE [LARGE SCALE GENOMIC DNA]</scope>
    <source>
        <strain evidence="10">Wikel</strain>
        <strain evidence="8">Wikel colony</strain>
    </source>
</reference>
<dbReference type="GO" id="GO:0071949">
    <property type="term" value="F:FAD binding"/>
    <property type="evidence" value="ECO:0007669"/>
    <property type="project" value="InterPro"/>
</dbReference>
<dbReference type="EMBL" id="ABJB010677536">
    <property type="status" value="NOT_ANNOTATED_CDS"/>
    <property type="molecule type" value="Genomic_DNA"/>
</dbReference>
<dbReference type="VEuPathDB" id="VectorBase:ISCW013254"/>
<proteinExistence type="inferred from homology"/>
<name>B7QB84_IXOSC</name>
<dbReference type="PANTHER" id="PTHR11530:SF11">
    <property type="entry name" value="D-ASPARTATE OXIDASE"/>
    <property type="match status" value="1"/>
</dbReference>
<reference evidence="9" key="2">
    <citation type="submission" date="2020-05" db="UniProtKB">
        <authorList>
            <consortium name="EnsemblMetazoa"/>
        </authorList>
    </citation>
    <scope>IDENTIFICATION</scope>
    <source>
        <strain evidence="9">wikel</strain>
    </source>
</reference>
<dbReference type="Gene3D" id="3.30.9.10">
    <property type="entry name" value="D-Amino Acid Oxidase, subunit A, domain 2"/>
    <property type="match status" value="1"/>
</dbReference>
<dbReference type="Gene3D" id="3.40.50.720">
    <property type="entry name" value="NAD(P)-binding Rossmann-like Domain"/>
    <property type="match status" value="1"/>
</dbReference>
<dbReference type="HOGENOM" id="CLU_034311_0_2_1"/>
<gene>
    <name evidence="8" type="ORF">IscW_ISCW013254</name>
</gene>
<evidence type="ECO:0000256" key="5">
    <source>
        <dbReference type="ARBA" id="ARBA00022827"/>
    </source>
</evidence>
<feature type="non-terminal residue" evidence="8">
    <location>
        <position position="1"/>
    </location>
</feature>
<evidence type="ECO:0000256" key="6">
    <source>
        <dbReference type="ARBA" id="ARBA00023002"/>
    </source>
</evidence>
<dbReference type="InterPro" id="IPR006076">
    <property type="entry name" value="FAD-dep_OxRdtase"/>
</dbReference>
<dbReference type="Pfam" id="PF01266">
    <property type="entry name" value="DAO"/>
    <property type="match status" value="1"/>
</dbReference>
<evidence type="ECO:0000256" key="3">
    <source>
        <dbReference type="ARBA" id="ARBA00006730"/>
    </source>
</evidence>
<evidence type="ECO:0000313" key="9">
    <source>
        <dbReference type="EnsemblMetazoa" id="ISCW013254-PA"/>
    </source>
</evidence>
<dbReference type="EnsemblMetazoa" id="ISCW013254-RA">
    <property type="protein sequence ID" value="ISCW013254-PA"/>
    <property type="gene ID" value="ISCW013254"/>
</dbReference>
<evidence type="ECO:0000256" key="1">
    <source>
        <dbReference type="ARBA" id="ARBA00001974"/>
    </source>
</evidence>
<keyword evidence="10" id="KW-1185">Reference proteome</keyword>
<dbReference type="InterPro" id="IPR023209">
    <property type="entry name" value="DAO"/>
</dbReference>
<keyword evidence="6 8" id="KW-0560">Oxidoreductase</keyword>
<keyword evidence="4" id="KW-0285">Flavoprotein</keyword>
<dbReference type="VEuPathDB" id="VectorBase:ISCP_023898"/>
<dbReference type="EMBL" id="DS899492">
    <property type="protein sequence ID" value="EEC16106.1"/>
    <property type="molecule type" value="Genomic_DNA"/>
</dbReference>
<evidence type="ECO:0000256" key="4">
    <source>
        <dbReference type="ARBA" id="ARBA00022630"/>
    </source>
</evidence>
<evidence type="ECO:0000259" key="7">
    <source>
        <dbReference type="Pfam" id="PF01266"/>
    </source>
</evidence>
<feature type="non-terminal residue" evidence="8">
    <location>
        <position position="290"/>
    </location>
</feature>
<dbReference type="VEuPathDB" id="VectorBase:ISCI013254"/>
<protein>
    <submittedName>
        <fullName evidence="8 9">D-amino acid oxidase, putative</fullName>
        <ecNumber evidence="8">1.4.3.1</ecNumber>
    </submittedName>
</protein>
<comment type="subcellular location">
    <subcellularLocation>
        <location evidence="2">Peroxisome matrix</location>
    </subcellularLocation>
</comment>
<dbReference type="GO" id="GO:0005782">
    <property type="term" value="C:peroxisomal matrix"/>
    <property type="evidence" value="ECO:0007669"/>
    <property type="project" value="UniProtKB-SubCell"/>
</dbReference>
<dbReference type="STRING" id="6945.B7QB84"/>
<dbReference type="GO" id="GO:0005737">
    <property type="term" value="C:cytoplasm"/>
    <property type="evidence" value="ECO:0000318"/>
    <property type="project" value="GO_Central"/>
</dbReference>
<dbReference type="EC" id="1.4.3.1" evidence="8"/>
<dbReference type="SUPFAM" id="SSF54373">
    <property type="entry name" value="FAD-linked reductases, C-terminal domain"/>
    <property type="match status" value="1"/>
</dbReference>
<dbReference type="OrthoDB" id="2015447at2759"/>
<feature type="domain" description="FAD dependent oxidoreductase" evidence="7">
    <location>
        <begin position="5"/>
        <end position="276"/>
    </location>
</feature>
<keyword evidence="5" id="KW-0274">FAD</keyword>
<dbReference type="GO" id="GO:0019478">
    <property type="term" value="P:D-amino acid catabolic process"/>
    <property type="evidence" value="ECO:0000318"/>
    <property type="project" value="GO_Central"/>
</dbReference>
<dbReference type="Proteomes" id="UP000001555">
    <property type="component" value="Unassembled WGS sequence"/>
</dbReference>
<dbReference type="PANTHER" id="PTHR11530">
    <property type="entry name" value="D-AMINO ACID OXIDASE"/>
    <property type="match status" value="1"/>
</dbReference>
<evidence type="ECO:0000313" key="10">
    <source>
        <dbReference type="Proteomes" id="UP000001555"/>
    </source>
</evidence>
<dbReference type="PaxDb" id="6945-B7QB84"/>
<evidence type="ECO:0000313" key="8">
    <source>
        <dbReference type="EMBL" id="EEC16106.1"/>
    </source>
</evidence>
<dbReference type="FunCoup" id="B7QB84">
    <property type="interactions" value="295"/>
</dbReference>
<dbReference type="GO" id="GO:0008445">
    <property type="term" value="F:D-aspartate oxidase activity"/>
    <property type="evidence" value="ECO:0007669"/>
    <property type="project" value="UniProtKB-EC"/>
</dbReference>
<dbReference type="EMBL" id="ABJB010238096">
    <property type="status" value="NOT_ANNOTATED_CDS"/>
    <property type="molecule type" value="Genomic_DNA"/>
</dbReference>
<organism>
    <name type="scientific">Ixodes scapularis</name>
    <name type="common">Black-legged tick</name>
    <name type="synonym">Deer tick</name>
    <dbReference type="NCBI Taxonomy" id="6945"/>
    <lineage>
        <taxon>Eukaryota</taxon>
        <taxon>Metazoa</taxon>
        <taxon>Ecdysozoa</taxon>
        <taxon>Arthropoda</taxon>
        <taxon>Chelicerata</taxon>
        <taxon>Arachnida</taxon>
        <taxon>Acari</taxon>
        <taxon>Parasitiformes</taxon>
        <taxon>Ixodida</taxon>
        <taxon>Ixodoidea</taxon>
        <taxon>Ixodidae</taxon>
        <taxon>Ixodinae</taxon>
        <taxon>Ixodes</taxon>
    </lineage>
</organism>
<dbReference type="SUPFAM" id="SSF51971">
    <property type="entry name" value="Nucleotide-binding domain"/>
    <property type="match status" value="1"/>
</dbReference>
<evidence type="ECO:0000256" key="2">
    <source>
        <dbReference type="ARBA" id="ARBA00004253"/>
    </source>
</evidence>
<comment type="similarity">
    <text evidence="3">Belongs to the DAMOX/DASOX family.</text>
</comment>
<dbReference type="AlphaFoldDB" id="B7QB84"/>